<evidence type="ECO:0000256" key="3">
    <source>
        <dbReference type="SAM" id="SignalP"/>
    </source>
</evidence>
<gene>
    <name evidence="4" type="ORF">GCM10011314_25200</name>
</gene>
<protein>
    <recommendedName>
        <fullName evidence="6">VCBS repeat protein</fullName>
    </recommendedName>
</protein>
<dbReference type="PANTHER" id="PTHR44103:SF1">
    <property type="entry name" value="PROPROTEIN CONVERTASE P"/>
    <property type="match status" value="1"/>
</dbReference>
<dbReference type="Gene3D" id="2.130.10.130">
    <property type="entry name" value="Integrin alpha, N-terminal"/>
    <property type="match status" value="1"/>
</dbReference>
<reference evidence="4" key="1">
    <citation type="journal article" date="2014" name="Int. J. Syst. Evol. Microbiol.">
        <title>Complete genome sequence of Corynebacterium casei LMG S-19264T (=DSM 44701T), isolated from a smear-ripened cheese.</title>
        <authorList>
            <consortium name="US DOE Joint Genome Institute (JGI-PGF)"/>
            <person name="Walter F."/>
            <person name="Albersmeier A."/>
            <person name="Kalinowski J."/>
            <person name="Ruckert C."/>
        </authorList>
    </citation>
    <scope>NUCLEOTIDE SEQUENCE</scope>
    <source>
        <strain evidence="4">CGMCC 1.10749</strain>
    </source>
</reference>
<reference evidence="4" key="2">
    <citation type="submission" date="2020-09" db="EMBL/GenBank/DDBJ databases">
        <authorList>
            <person name="Sun Q."/>
            <person name="Zhou Y."/>
        </authorList>
    </citation>
    <scope>NUCLEOTIDE SEQUENCE</scope>
    <source>
        <strain evidence="4">CGMCC 1.10749</strain>
    </source>
</reference>
<dbReference type="PANTHER" id="PTHR44103">
    <property type="entry name" value="PROPROTEIN CONVERTASE P"/>
    <property type="match status" value="1"/>
</dbReference>
<accession>A0A8H9FTY9</accession>
<dbReference type="SUPFAM" id="SSF69318">
    <property type="entry name" value="Integrin alpha N-terminal domain"/>
    <property type="match status" value="1"/>
</dbReference>
<evidence type="ECO:0000256" key="1">
    <source>
        <dbReference type="ARBA" id="ARBA00022729"/>
    </source>
</evidence>
<dbReference type="Proteomes" id="UP000628079">
    <property type="component" value="Unassembled WGS sequence"/>
</dbReference>
<dbReference type="Pfam" id="PF13517">
    <property type="entry name" value="FG-GAP_3"/>
    <property type="match status" value="1"/>
</dbReference>
<comment type="caution">
    <text evidence="4">The sequence shown here is derived from an EMBL/GenBank/DDBJ whole genome shotgun (WGS) entry which is preliminary data.</text>
</comment>
<evidence type="ECO:0000313" key="4">
    <source>
        <dbReference type="EMBL" id="GGB84507.1"/>
    </source>
</evidence>
<dbReference type="AlphaFoldDB" id="A0A8H9FTY9"/>
<evidence type="ECO:0008006" key="6">
    <source>
        <dbReference type="Google" id="ProtNLM"/>
    </source>
</evidence>
<name>A0A8H9FTY9_9MICO</name>
<organism evidence="4 5">
    <name type="scientific">Knoellia flava</name>
    <dbReference type="NCBI Taxonomy" id="913969"/>
    <lineage>
        <taxon>Bacteria</taxon>
        <taxon>Bacillati</taxon>
        <taxon>Actinomycetota</taxon>
        <taxon>Actinomycetes</taxon>
        <taxon>Micrococcales</taxon>
        <taxon>Intrasporangiaceae</taxon>
        <taxon>Knoellia</taxon>
    </lineage>
</organism>
<evidence type="ECO:0000256" key="2">
    <source>
        <dbReference type="SAM" id="MobiDB-lite"/>
    </source>
</evidence>
<proteinExistence type="predicted"/>
<evidence type="ECO:0000313" key="5">
    <source>
        <dbReference type="Proteomes" id="UP000628079"/>
    </source>
</evidence>
<dbReference type="InterPro" id="IPR028994">
    <property type="entry name" value="Integrin_alpha_N"/>
</dbReference>
<feature type="signal peptide" evidence="3">
    <location>
        <begin position="1"/>
        <end position="26"/>
    </location>
</feature>
<sequence>MYIRRSLLGSLAGLSLLVAASGGAAASTDPVTPGGPPSGSAVRTSQAPLLTRADSALRRSGAGAGAGSAQRSATASDVVELPDFCPTGKKPGTLLNLQSFEGGLPYPADSYGFAARNTVPTTHGTWHATSTITAGASILAYLNSTHAPVPRGVSLGLSFAYKGSTPGDTIGFSVNSSGGALAPAADWTRVALDVTSEATTNAGYLDVFFFNDTTADRSQTSALQVDEVRVYTCVPIPFTRGDWTGDGKVDLLTTNTSPGDLLLFSGSGNGTITTTPRFIGPGWGSFTWLASPGDVNGDARTDLVARRGDGTLLLYYGRGDAGFSSAVTIGTGWNVITAIATPGDVNLDGRPELLGRATDGTLHLYTFGAGGAVKRVKQIGNGWNTTRLVIGRGDLNGDRRGDLIGIRDDGTMWSYLMTSSLTYGSARQVGSGWNIMNHASSPGRMNADGYDDIVARSSDGALWFYPGGAGGALGRATKIATGWDAYSNFL</sequence>
<dbReference type="RefSeq" id="WP_035948444.1">
    <property type="nucleotide sequence ID" value="NZ_BMEA01000002.1"/>
</dbReference>
<dbReference type="EMBL" id="BMEA01000002">
    <property type="protein sequence ID" value="GGB84507.1"/>
    <property type="molecule type" value="Genomic_DNA"/>
</dbReference>
<feature type="chain" id="PRO_5034365677" description="VCBS repeat protein" evidence="3">
    <location>
        <begin position="27"/>
        <end position="490"/>
    </location>
</feature>
<keyword evidence="1 3" id="KW-0732">Signal</keyword>
<feature type="region of interest" description="Disordered" evidence="2">
    <location>
        <begin position="25"/>
        <end position="46"/>
    </location>
</feature>
<dbReference type="InterPro" id="IPR013517">
    <property type="entry name" value="FG-GAP"/>
</dbReference>